<evidence type="ECO:0008006" key="3">
    <source>
        <dbReference type="Google" id="ProtNLM"/>
    </source>
</evidence>
<protein>
    <recommendedName>
        <fullName evidence="3">HTH cro/C1-type domain-containing protein</fullName>
    </recommendedName>
</protein>
<organism evidence="1 2">
    <name type="scientific">Ruegeria aquimaris</name>
    <dbReference type="NCBI Taxonomy" id="2984333"/>
    <lineage>
        <taxon>Bacteria</taxon>
        <taxon>Pseudomonadati</taxon>
        <taxon>Pseudomonadota</taxon>
        <taxon>Alphaproteobacteria</taxon>
        <taxon>Rhodobacterales</taxon>
        <taxon>Roseobacteraceae</taxon>
        <taxon>Ruegeria</taxon>
    </lineage>
</organism>
<keyword evidence="2" id="KW-1185">Reference proteome</keyword>
<gene>
    <name evidence="1" type="ORF">OE747_06110</name>
</gene>
<comment type="caution">
    <text evidence="1">The sequence shown here is derived from an EMBL/GenBank/DDBJ whole genome shotgun (WGS) entry which is preliminary data.</text>
</comment>
<sequence>MDRDLFADVGEEAILVEVEKIINDGAVPSGRAARDYYTSGNLPTLMEMYFRQRGVIKRNRQALFLGVSAQTLNKIYSGADISENMLFRFRIAVHRASLRKHYSEDQVNQILEKPWRPKNDLEVNKAVMELLDLLSFILEKVNSSNSLGAPTSIFSDLHRAQLISLLKESIAKLESPVVNIQEAETTLSRTVVAVKKGLSGAIEAETRNVIQVLVASVRRVVGEFLKEKGFSSFSDFF</sequence>
<accession>A0ABT3AGU2</accession>
<name>A0ABT3AGU2_9RHOB</name>
<dbReference type="RefSeq" id="WP_263827721.1">
    <property type="nucleotide sequence ID" value="NZ_JAOWLB010000003.1"/>
</dbReference>
<evidence type="ECO:0000313" key="1">
    <source>
        <dbReference type="EMBL" id="MCV2887905.1"/>
    </source>
</evidence>
<reference evidence="1 2" key="1">
    <citation type="submission" date="2022-10" db="EMBL/GenBank/DDBJ databases">
        <title>Ruegeria sp. nov., isolated from ocean surface sediments.</title>
        <authorList>
            <person name="He W."/>
            <person name="Xue H.-P."/>
            <person name="Zhang D.-F."/>
        </authorList>
    </citation>
    <scope>NUCLEOTIDE SEQUENCE [LARGE SCALE GENOMIC DNA]</scope>
    <source>
        <strain evidence="1 2">XHP0148</strain>
    </source>
</reference>
<evidence type="ECO:0000313" key="2">
    <source>
        <dbReference type="Proteomes" id="UP001320899"/>
    </source>
</evidence>
<proteinExistence type="predicted"/>
<dbReference type="EMBL" id="JAOWLB010000003">
    <property type="protein sequence ID" value="MCV2887905.1"/>
    <property type="molecule type" value="Genomic_DNA"/>
</dbReference>
<dbReference type="Proteomes" id="UP001320899">
    <property type="component" value="Unassembled WGS sequence"/>
</dbReference>